<dbReference type="AlphaFoldDB" id="A0A0Q3EDE6"/>
<dbReference type="EMBL" id="CM000884">
    <property type="protein sequence ID" value="KQJ84460.2"/>
    <property type="molecule type" value="Genomic_DNA"/>
</dbReference>
<reference evidence="1 2" key="1">
    <citation type="journal article" date="2010" name="Nature">
        <title>Genome sequencing and analysis of the model grass Brachypodium distachyon.</title>
        <authorList>
            <consortium name="International Brachypodium Initiative"/>
        </authorList>
    </citation>
    <scope>NUCLEOTIDE SEQUENCE [LARGE SCALE GENOMIC DNA]</scope>
    <source>
        <strain evidence="1 2">Bd21</strain>
    </source>
</reference>
<proteinExistence type="predicted"/>
<dbReference type="Proteomes" id="UP000008810">
    <property type="component" value="Chromosome 5"/>
</dbReference>
<dbReference type="EnsemblPlants" id="KQJ84460">
    <property type="protein sequence ID" value="KQJ84460"/>
    <property type="gene ID" value="BRADI_5g20945v3"/>
</dbReference>
<accession>A0A0Q3EDE6</accession>
<organism evidence="1">
    <name type="scientific">Brachypodium distachyon</name>
    <name type="common">Purple false brome</name>
    <name type="synonym">Trachynia distachya</name>
    <dbReference type="NCBI Taxonomy" id="15368"/>
    <lineage>
        <taxon>Eukaryota</taxon>
        <taxon>Viridiplantae</taxon>
        <taxon>Streptophyta</taxon>
        <taxon>Embryophyta</taxon>
        <taxon>Tracheophyta</taxon>
        <taxon>Spermatophyta</taxon>
        <taxon>Magnoliopsida</taxon>
        <taxon>Liliopsida</taxon>
        <taxon>Poales</taxon>
        <taxon>Poaceae</taxon>
        <taxon>BOP clade</taxon>
        <taxon>Pooideae</taxon>
        <taxon>Stipodae</taxon>
        <taxon>Brachypodieae</taxon>
        <taxon>Brachypodium</taxon>
    </lineage>
</organism>
<evidence type="ECO:0000313" key="1">
    <source>
        <dbReference type="EMBL" id="KQJ84460.2"/>
    </source>
</evidence>
<reference evidence="2" key="3">
    <citation type="submission" date="2018-08" db="UniProtKB">
        <authorList>
            <consortium name="EnsemblPlants"/>
        </authorList>
    </citation>
    <scope>IDENTIFICATION</scope>
    <source>
        <strain evidence="2">cv. Bd21</strain>
    </source>
</reference>
<gene>
    <name evidence="1" type="ORF">BRADI_5g20945v3</name>
</gene>
<protein>
    <submittedName>
        <fullName evidence="1 2">Uncharacterized protein</fullName>
    </submittedName>
</protein>
<name>A0A0Q3EDE6_BRADI</name>
<dbReference type="Gramene" id="KQJ84460">
    <property type="protein sequence ID" value="KQJ84460"/>
    <property type="gene ID" value="BRADI_5g20945v3"/>
</dbReference>
<sequence>MKRITRSKPGDIRCLRQINSRTRYALDLSSTGSNTPSCNTSSKPRKIYLTWLGNKQQTSRVFASRLSVSLLV</sequence>
<reference evidence="1" key="2">
    <citation type="submission" date="2017-06" db="EMBL/GenBank/DDBJ databases">
        <title>WGS assembly of Brachypodium distachyon.</title>
        <authorList>
            <consortium name="The International Brachypodium Initiative"/>
            <person name="Lucas S."/>
            <person name="Harmon-Smith M."/>
            <person name="Lail K."/>
            <person name="Tice H."/>
            <person name="Grimwood J."/>
            <person name="Bruce D."/>
            <person name="Barry K."/>
            <person name="Shu S."/>
            <person name="Lindquist E."/>
            <person name="Wang M."/>
            <person name="Pitluck S."/>
            <person name="Vogel J.P."/>
            <person name="Garvin D.F."/>
            <person name="Mockler T.C."/>
            <person name="Schmutz J."/>
            <person name="Rokhsar D."/>
            <person name="Bevan M.W."/>
        </authorList>
    </citation>
    <scope>NUCLEOTIDE SEQUENCE</scope>
    <source>
        <strain evidence="1">Bd21</strain>
    </source>
</reference>
<dbReference type="InParanoid" id="A0A0Q3EDE6"/>
<keyword evidence="3" id="KW-1185">Reference proteome</keyword>
<evidence type="ECO:0000313" key="3">
    <source>
        <dbReference type="Proteomes" id="UP000008810"/>
    </source>
</evidence>
<evidence type="ECO:0000313" key="2">
    <source>
        <dbReference type="EnsemblPlants" id="KQJ84460"/>
    </source>
</evidence>